<dbReference type="AlphaFoldDB" id="A0A845PW97"/>
<reference evidence="3 4" key="1">
    <citation type="submission" date="2019-11" db="EMBL/GenBank/DDBJ databases">
        <title>Characterization of Elizabethkingia argenteiflava sp. nov., isolated from inner surface of Soybean Pods.</title>
        <authorList>
            <person name="Mo S."/>
        </authorList>
    </citation>
    <scope>NUCLEOTIDE SEQUENCE [LARGE SCALE GENOMIC DNA]</scope>
    <source>
        <strain evidence="3 4">YB22</strain>
    </source>
</reference>
<sequence length="359" mass="41966">MNKKVLIDLERLRYPNSGIANVFRNLAKGLRGHTDDLQIELFGPKDEFSKHQFGFKEVSRKTWHKFLVPFSHRYGIIHVSHQFSSYFNGNHKSGVKIVTLHDLNFLHEHIKNKKKYIDKVNDNIRYADYIVCISDFVKQDFIKNQSLFALEKLKEVVTIYNGLHFPDKKDDSISLKERFEDLDSQGYLLNIGVLFPKKNQLSLIKMLPYTTYHLVLIVSDSKAEYELELLNEVKRLKLEKRVHIFRNVSEQDKNILIQHCAALCHPSLAEGFGIPVIEAMYLGKPVFLSTLTSLPEIGGEYACYFKDFDPQNMAQTLEEGLYKYKDQPELQQQIIDWSLHFDYKIMAKNYLNLYHKILG</sequence>
<dbReference type="SUPFAM" id="SSF53756">
    <property type="entry name" value="UDP-Glycosyltransferase/glycogen phosphorylase"/>
    <property type="match status" value="1"/>
</dbReference>
<dbReference type="PANTHER" id="PTHR46401">
    <property type="entry name" value="GLYCOSYLTRANSFERASE WBBK-RELATED"/>
    <property type="match status" value="1"/>
</dbReference>
<evidence type="ECO:0000259" key="2">
    <source>
        <dbReference type="Pfam" id="PF00534"/>
    </source>
</evidence>
<dbReference type="Gene3D" id="3.40.50.2000">
    <property type="entry name" value="Glycogen Phosphorylase B"/>
    <property type="match status" value="2"/>
</dbReference>
<dbReference type="CDD" id="cd03809">
    <property type="entry name" value="GT4_MtfB-like"/>
    <property type="match status" value="1"/>
</dbReference>
<dbReference type="EMBL" id="JAAABJ010000518">
    <property type="protein sequence ID" value="NAW51251.1"/>
    <property type="molecule type" value="Genomic_DNA"/>
</dbReference>
<comment type="caution">
    <text evidence="3">The sequence shown here is derived from an EMBL/GenBank/DDBJ whole genome shotgun (WGS) entry which is preliminary data.</text>
</comment>
<accession>A0A845PW97</accession>
<keyword evidence="1 3" id="KW-0808">Transferase</keyword>
<organism evidence="3 4">
    <name type="scientific">Elizabethkingia argenteiflava</name>
    <dbReference type="NCBI Taxonomy" id="2681556"/>
    <lineage>
        <taxon>Bacteria</taxon>
        <taxon>Pseudomonadati</taxon>
        <taxon>Bacteroidota</taxon>
        <taxon>Flavobacteriia</taxon>
        <taxon>Flavobacteriales</taxon>
        <taxon>Weeksellaceae</taxon>
        <taxon>Elizabethkingia</taxon>
    </lineage>
</organism>
<dbReference type="Pfam" id="PF00534">
    <property type="entry name" value="Glycos_transf_1"/>
    <property type="match status" value="1"/>
</dbReference>
<dbReference type="InterPro" id="IPR001296">
    <property type="entry name" value="Glyco_trans_1"/>
</dbReference>
<evidence type="ECO:0000313" key="4">
    <source>
        <dbReference type="Proteomes" id="UP000553459"/>
    </source>
</evidence>
<name>A0A845PW97_9FLAO</name>
<evidence type="ECO:0000313" key="3">
    <source>
        <dbReference type="EMBL" id="NAW51251.1"/>
    </source>
</evidence>
<gene>
    <name evidence="3" type="ORF">GNY06_07625</name>
</gene>
<evidence type="ECO:0000256" key="1">
    <source>
        <dbReference type="ARBA" id="ARBA00022679"/>
    </source>
</evidence>
<dbReference type="Proteomes" id="UP000553459">
    <property type="component" value="Unassembled WGS sequence"/>
</dbReference>
<dbReference type="PANTHER" id="PTHR46401:SF2">
    <property type="entry name" value="GLYCOSYLTRANSFERASE WBBK-RELATED"/>
    <property type="match status" value="1"/>
</dbReference>
<keyword evidence="4" id="KW-1185">Reference proteome</keyword>
<dbReference type="RefSeq" id="WP_166519533.1">
    <property type="nucleotide sequence ID" value="NZ_JAAABJ010000518.1"/>
</dbReference>
<proteinExistence type="predicted"/>
<protein>
    <submittedName>
        <fullName evidence="3">Glycosyltransferase</fullName>
    </submittedName>
</protein>
<dbReference type="GO" id="GO:0016757">
    <property type="term" value="F:glycosyltransferase activity"/>
    <property type="evidence" value="ECO:0007669"/>
    <property type="project" value="InterPro"/>
</dbReference>
<feature type="domain" description="Glycosyl transferase family 1" evidence="2">
    <location>
        <begin position="183"/>
        <end position="324"/>
    </location>
</feature>